<gene>
    <name evidence="2" type="ORF">E1301_Tti013665</name>
</gene>
<dbReference type="AlphaFoldDB" id="A0A5A9PM60"/>
<reference evidence="2 3" key="1">
    <citation type="journal article" date="2019" name="Mol. Ecol. Resour.">
        <title>Chromosome-level genome assembly of Triplophysa tibetana, a fish adapted to the harsh high-altitude environment of the Tibetan Plateau.</title>
        <authorList>
            <person name="Yang X."/>
            <person name="Liu H."/>
            <person name="Ma Z."/>
            <person name="Zou Y."/>
            <person name="Zou M."/>
            <person name="Mao Y."/>
            <person name="Li X."/>
            <person name="Wang H."/>
            <person name="Chen T."/>
            <person name="Wang W."/>
            <person name="Yang R."/>
        </authorList>
    </citation>
    <scope>NUCLEOTIDE SEQUENCE [LARGE SCALE GENOMIC DNA]</scope>
    <source>
        <strain evidence="2">TTIB1903HZAU</strain>
        <tissue evidence="2">Muscle</tissue>
    </source>
</reference>
<feature type="compositionally biased region" description="Acidic residues" evidence="1">
    <location>
        <begin position="1"/>
        <end position="10"/>
    </location>
</feature>
<name>A0A5A9PM60_9TELE</name>
<evidence type="ECO:0000256" key="1">
    <source>
        <dbReference type="SAM" id="MobiDB-lite"/>
    </source>
</evidence>
<evidence type="ECO:0000313" key="2">
    <source>
        <dbReference type="EMBL" id="KAA0722908.1"/>
    </source>
</evidence>
<evidence type="ECO:0000313" key="3">
    <source>
        <dbReference type="Proteomes" id="UP000324632"/>
    </source>
</evidence>
<dbReference type="EMBL" id="SOYY01000003">
    <property type="protein sequence ID" value="KAA0722908.1"/>
    <property type="molecule type" value="Genomic_DNA"/>
</dbReference>
<keyword evidence="3" id="KW-1185">Reference proteome</keyword>
<comment type="caution">
    <text evidence="2">The sequence shown here is derived from an EMBL/GenBank/DDBJ whole genome shotgun (WGS) entry which is preliminary data.</text>
</comment>
<sequence>MPELDDEFDAGDYSRDQERYHVEDPDTEDEVLEETPEIADAHLDGNRLDLCSDLADWTVTHNQTHKSLNDLLKILREHGHSELPKDSRTLLCTPKVVECQAKCNGEYIYYGLETGIRRTLLQCPASTDHIAVTINVDGVPLFRSSAAQFWPMLAKVEGFEPFIVCLFSGTTKPVPLGDYIQDLAEEIKRLGETGIQHNGNVIQDIPAQEGSAPARPVTNQAIEVTEGTSPQLLDMDITVQEGRAPALVVTNQATVLTEDPRPLLLDMDIPAQEGSAPALPVTNQAIEVTEDTTPVLLDMTTQLRKIGGKNTRDCTTKIMDRIMTNNLMSQLNMKGNGTK</sequence>
<accession>A0A5A9PM60</accession>
<dbReference type="PANTHER" id="PTHR33053">
    <property type="entry name" value="PROTEIN, PUTATIVE-RELATED"/>
    <property type="match status" value="1"/>
</dbReference>
<protein>
    <submittedName>
        <fullName evidence="2">Uncharacterized protein</fullName>
    </submittedName>
</protein>
<dbReference type="PANTHER" id="PTHR33053:SF26">
    <property type="entry name" value="TRANSPOSASE DOMAIN-CONTAINING PROTEIN"/>
    <property type="match status" value="1"/>
</dbReference>
<dbReference type="Proteomes" id="UP000324632">
    <property type="component" value="Chromosome 3"/>
</dbReference>
<proteinExistence type="predicted"/>
<feature type="region of interest" description="Disordered" evidence="1">
    <location>
        <begin position="1"/>
        <end position="31"/>
    </location>
</feature>
<feature type="compositionally biased region" description="Basic and acidic residues" evidence="1">
    <location>
        <begin position="12"/>
        <end position="24"/>
    </location>
</feature>
<organism evidence="2 3">
    <name type="scientific">Triplophysa tibetana</name>
    <dbReference type="NCBI Taxonomy" id="1572043"/>
    <lineage>
        <taxon>Eukaryota</taxon>
        <taxon>Metazoa</taxon>
        <taxon>Chordata</taxon>
        <taxon>Craniata</taxon>
        <taxon>Vertebrata</taxon>
        <taxon>Euteleostomi</taxon>
        <taxon>Actinopterygii</taxon>
        <taxon>Neopterygii</taxon>
        <taxon>Teleostei</taxon>
        <taxon>Ostariophysi</taxon>
        <taxon>Cypriniformes</taxon>
        <taxon>Nemacheilidae</taxon>
        <taxon>Triplophysa</taxon>
    </lineage>
</organism>